<dbReference type="Pfam" id="PF06035">
    <property type="entry name" value="Peptidase_C93"/>
    <property type="match status" value="1"/>
</dbReference>
<name>A0A2U3PXW1_9BRAD</name>
<accession>A0A2U3PXW1</accession>
<proteinExistence type="predicted"/>
<dbReference type="AlphaFoldDB" id="A0A2U3PXW1"/>
<dbReference type="PANTHER" id="PTHR39327">
    <property type="match status" value="1"/>
</dbReference>
<dbReference type="Proteomes" id="UP000246085">
    <property type="component" value="Chromosome BRAD3257"/>
</dbReference>
<dbReference type="InterPro" id="IPR010319">
    <property type="entry name" value="Transglutaminase-like_Cys_pept"/>
</dbReference>
<evidence type="ECO:0000313" key="2">
    <source>
        <dbReference type="Proteomes" id="UP000246085"/>
    </source>
</evidence>
<dbReference type="PANTHER" id="PTHR39327:SF1">
    <property type="entry name" value="BLR5470 PROTEIN"/>
    <property type="match status" value="1"/>
</dbReference>
<gene>
    <name evidence="1" type="ORF">BRAD3257_2881</name>
</gene>
<evidence type="ECO:0000313" key="1">
    <source>
        <dbReference type="EMBL" id="SPP93936.1"/>
    </source>
</evidence>
<sequence length="204" mass="22984">MQRTSGPIIAAAMAIVIGGVQWARAALLVMPRAPRADLAHIELGRPALPPLTYTMFCLRYQAECRPRRSFRGGPVRLTERRWEDLREINRTVNLAIEPVRNELGLAGEAWTINPARGDCNDYAVSKRHALLRRGWPARVLLLSEVAVSSSEHHLVLLVRTRSGDLVLDNLTPEIKQWSRTPYRWVRVQRPGRDGLWAAVGQEGT</sequence>
<organism evidence="1 2">
    <name type="scientific">Bradyrhizobium vignae</name>
    <dbReference type="NCBI Taxonomy" id="1549949"/>
    <lineage>
        <taxon>Bacteria</taxon>
        <taxon>Pseudomonadati</taxon>
        <taxon>Pseudomonadota</taxon>
        <taxon>Alphaproteobacteria</taxon>
        <taxon>Hyphomicrobiales</taxon>
        <taxon>Nitrobacteraceae</taxon>
        <taxon>Bradyrhizobium</taxon>
    </lineage>
</organism>
<dbReference type="KEGG" id="bvz:BRAD3257_2881"/>
<dbReference type="EMBL" id="LS398110">
    <property type="protein sequence ID" value="SPP93936.1"/>
    <property type="molecule type" value="Genomic_DNA"/>
</dbReference>
<reference evidence="1 2" key="1">
    <citation type="submission" date="2018-03" db="EMBL/GenBank/DDBJ databases">
        <authorList>
            <person name="Gully D."/>
        </authorList>
    </citation>
    <scope>NUCLEOTIDE SEQUENCE [LARGE SCALE GENOMIC DNA]</scope>
    <source>
        <strain evidence="1">ORS3257</strain>
    </source>
</reference>
<protein>
    <submittedName>
        <fullName evidence="1">Putative periplasmic protein</fullName>
    </submittedName>
</protein>
<dbReference type="Gene3D" id="3.10.620.30">
    <property type="match status" value="1"/>
</dbReference>